<dbReference type="Pfam" id="PF03730">
    <property type="entry name" value="Ku_C"/>
    <property type="match status" value="1"/>
</dbReference>
<dbReference type="Proteomes" id="UP001329825">
    <property type="component" value="Chromosome 10"/>
</dbReference>
<dbReference type="SMART" id="SM00559">
    <property type="entry name" value="Ku78"/>
    <property type="match status" value="1"/>
</dbReference>
<comment type="similarity">
    <text evidence="3">Belongs to the ku70 family.</text>
</comment>
<keyword evidence="6" id="KW-0158">Chromosome</keyword>
<dbReference type="PIRSF" id="PIRSF003033">
    <property type="entry name" value="Ku70"/>
    <property type="match status" value="1"/>
</dbReference>
<keyword evidence="13" id="KW-0238">DNA-binding</keyword>
<evidence type="ECO:0000256" key="4">
    <source>
        <dbReference type="ARBA" id="ARBA00012551"/>
    </source>
</evidence>
<accession>A0ABZ1DC37</accession>
<dbReference type="InterPro" id="IPR027388">
    <property type="entry name" value="Ku70_bridge/pillars_dom_sf"/>
</dbReference>
<name>A0ABZ1DC37_9TREE</name>
<proteinExistence type="inferred from homology"/>
<dbReference type="Gene3D" id="1.10.1600.10">
    <property type="match status" value="1"/>
</dbReference>
<keyword evidence="16" id="KW-0539">Nucleus</keyword>
<dbReference type="InterPro" id="IPR005160">
    <property type="entry name" value="Ku_C"/>
</dbReference>
<evidence type="ECO:0000256" key="14">
    <source>
        <dbReference type="ARBA" id="ARBA00023172"/>
    </source>
</evidence>
<evidence type="ECO:0000256" key="16">
    <source>
        <dbReference type="ARBA" id="ARBA00023242"/>
    </source>
</evidence>
<dbReference type="Gene3D" id="1.10.720.30">
    <property type="entry name" value="SAP domain"/>
    <property type="match status" value="1"/>
</dbReference>
<keyword evidence="10" id="KW-0347">Helicase</keyword>
<dbReference type="Gene3D" id="2.40.290.10">
    <property type="match status" value="2"/>
</dbReference>
<dbReference type="InterPro" id="IPR006165">
    <property type="entry name" value="Ku70"/>
</dbReference>
<evidence type="ECO:0000256" key="3">
    <source>
        <dbReference type="ARBA" id="ARBA00005240"/>
    </source>
</evidence>
<protein>
    <recommendedName>
        <fullName evidence="5">ATP-dependent DNA helicase II subunit 1</fullName>
        <ecNumber evidence="4">3.6.4.12</ecNumber>
    </recommendedName>
    <alternativeName>
        <fullName evidence="17">ATP-dependent DNA helicase II subunit Ku70</fullName>
    </alternativeName>
</protein>
<evidence type="ECO:0000256" key="5">
    <source>
        <dbReference type="ARBA" id="ARBA00021796"/>
    </source>
</evidence>
<feature type="region of interest" description="Disordered" evidence="18">
    <location>
        <begin position="746"/>
        <end position="765"/>
    </location>
</feature>
<evidence type="ECO:0000256" key="7">
    <source>
        <dbReference type="ARBA" id="ARBA00022741"/>
    </source>
</evidence>
<keyword evidence="21" id="KW-1185">Reference proteome</keyword>
<dbReference type="InterPro" id="IPR047087">
    <property type="entry name" value="KU70_core_dom"/>
</dbReference>
<evidence type="ECO:0000313" key="20">
    <source>
        <dbReference type="EMBL" id="WRT70242.1"/>
    </source>
</evidence>
<dbReference type="InterPro" id="IPR005161">
    <property type="entry name" value="Ku_N"/>
</dbReference>
<dbReference type="InterPro" id="IPR006164">
    <property type="entry name" value="DNA_bd_Ku70/Ku80"/>
</dbReference>
<comment type="subcellular location">
    <subcellularLocation>
        <location evidence="2">Chromosome</location>
        <location evidence="2">Telomere</location>
    </subcellularLocation>
    <subcellularLocation>
        <location evidence="1">Nucleus</location>
    </subcellularLocation>
</comment>
<reference evidence="20 21" key="1">
    <citation type="submission" date="2024-01" db="EMBL/GenBank/DDBJ databases">
        <title>Comparative genomics of Cryptococcus and Kwoniella reveals pathogenesis evolution and contrasting modes of karyotype evolution via chromosome fusion or intercentromeric recombination.</title>
        <authorList>
            <person name="Coelho M.A."/>
            <person name="David-Palma M."/>
            <person name="Shea T."/>
            <person name="Bowers K."/>
            <person name="McGinley-Smith S."/>
            <person name="Mohammad A.W."/>
            <person name="Gnirke A."/>
            <person name="Yurkov A.M."/>
            <person name="Nowrousian M."/>
            <person name="Sun S."/>
            <person name="Cuomo C.A."/>
            <person name="Heitman J."/>
        </authorList>
    </citation>
    <scope>NUCLEOTIDE SEQUENCE [LARGE SCALE GENOMIC DNA]</scope>
    <source>
        <strain evidence="20">CBS 11374</strain>
    </source>
</reference>
<dbReference type="PANTHER" id="PTHR12604:SF2">
    <property type="entry name" value="X-RAY REPAIR CROSS-COMPLEMENTING PROTEIN 6"/>
    <property type="match status" value="1"/>
</dbReference>
<evidence type="ECO:0000259" key="19">
    <source>
        <dbReference type="SMART" id="SM00559"/>
    </source>
</evidence>
<feature type="compositionally biased region" description="Acidic residues" evidence="18">
    <location>
        <begin position="414"/>
        <end position="426"/>
    </location>
</feature>
<keyword evidence="8" id="KW-0227">DNA damage</keyword>
<feature type="domain" description="Ku" evidence="19">
    <location>
        <begin position="437"/>
        <end position="582"/>
    </location>
</feature>
<evidence type="ECO:0000256" key="13">
    <source>
        <dbReference type="ARBA" id="ARBA00023125"/>
    </source>
</evidence>
<feature type="compositionally biased region" description="Basic and acidic residues" evidence="18">
    <location>
        <begin position="746"/>
        <end position="759"/>
    </location>
</feature>
<feature type="region of interest" description="Disordered" evidence="18">
    <location>
        <begin position="410"/>
        <end position="437"/>
    </location>
</feature>
<evidence type="ECO:0000256" key="18">
    <source>
        <dbReference type="SAM" id="MobiDB-lite"/>
    </source>
</evidence>
<dbReference type="InterPro" id="IPR016194">
    <property type="entry name" value="SPOC-like_C_dom_sf"/>
</dbReference>
<dbReference type="GeneID" id="87959367"/>
<keyword evidence="14" id="KW-0233">DNA recombination</keyword>
<dbReference type="Pfam" id="PF03731">
    <property type="entry name" value="Ku_N"/>
    <property type="match status" value="1"/>
</dbReference>
<dbReference type="EC" id="3.6.4.12" evidence="4"/>
<dbReference type="EMBL" id="CP141890">
    <property type="protein sequence ID" value="WRT70242.1"/>
    <property type="molecule type" value="Genomic_DNA"/>
</dbReference>
<keyword evidence="12" id="KW-0779">Telomere</keyword>
<evidence type="ECO:0000256" key="8">
    <source>
        <dbReference type="ARBA" id="ARBA00022763"/>
    </source>
</evidence>
<evidence type="ECO:0000256" key="6">
    <source>
        <dbReference type="ARBA" id="ARBA00022454"/>
    </source>
</evidence>
<dbReference type="InterPro" id="IPR036465">
    <property type="entry name" value="vWFA_dom_sf"/>
</dbReference>
<dbReference type="SUPFAM" id="SSF100939">
    <property type="entry name" value="SPOC domain-like"/>
    <property type="match status" value="1"/>
</dbReference>
<evidence type="ECO:0000256" key="12">
    <source>
        <dbReference type="ARBA" id="ARBA00022895"/>
    </source>
</evidence>
<evidence type="ECO:0000256" key="15">
    <source>
        <dbReference type="ARBA" id="ARBA00023204"/>
    </source>
</evidence>
<dbReference type="Pfam" id="PF02735">
    <property type="entry name" value="Ku"/>
    <property type="match status" value="1"/>
</dbReference>
<gene>
    <name evidence="20" type="ORF">IL334_007237</name>
</gene>
<evidence type="ECO:0000256" key="17">
    <source>
        <dbReference type="ARBA" id="ARBA00031811"/>
    </source>
</evidence>
<sequence length="765" mass="86125">MASYYGDRSRDVPSWESLEAADDDDIVDTSEYSYASRDHILFCIDASKSMQTPFPNTTNEDGQFIRGKSALHQALEAVVKIQRSKVITGPADSVGVLLWNIEPTNAPSSSQASYKPGTLVYQNLRTINAEEIKRIVKLMENVNNQYESQGNEEDAQDEKTVQPKILGETFPSCEKDQELNIADVLVTCNFLFRDAGTNLAGNKRVFLVTDNDYPPGSKMNREPSRTVYGDLSSYGISINTFFVDRPDHRFNPTLYWNDILQREPDDNAPGPDEVPDIDGLAELAEVMNDLVIRHAPKRVQFSIPLKFGGKNGDIEIGISGYAMVSTQGKGQPKLVRMRGQTVEEVQIKSEYTSAETGAVLKDTEIGQAFQFGNESTVKNVIEPNWWESDEHQLEQQMVADEVLRLDKEKRMREDEAEEGEEEEEVAENGTTRKTSPKVADAIDEKPKVIARTRLQFTNDEVAEFKSMGLKPQIKIIGFQSPDHLSVEENLKHSYFIYPNETEYTGSTRTFAALLRSCVKLNKHALALCRFRTNTQPEFCVLIPQEESFTTDGGQDQPPGFHVIILPYRDDIRRPPKNMTDNLLATDIQAKLMSNVVKRLRIKAGHYRSEAYPNPALAYHYAQLQSLAFEEDFDPSSSAQDLDKTFPKWFGMHKAAGEFMGEFNKSIEEDERAVESLKGGTKRTAKATIADEGGLEEEDLKDLKGLWKLGKLDKAKVQELKDYAKFHKISLNGKTKKADLMDILSDHFENDKTGDDDTSGKKKSKK</sequence>
<dbReference type="Gene3D" id="3.40.50.410">
    <property type="entry name" value="von Willebrand factor, type A domain"/>
    <property type="match status" value="1"/>
</dbReference>
<dbReference type="Gene3D" id="4.10.970.10">
    <property type="entry name" value="Ku70, bridge and pillars"/>
    <property type="match status" value="2"/>
</dbReference>
<dbReference type="SUPFAM" id="SSF53300">
    <property type="entry name" value="vWA-like"/>
    <property type="match status" value="1"/>
</dbReference>
<keyword evidence="9" id="KW-0378">Hydrolase</keyword>
<organism evidence="20 21">
    <name type="scientific">Kwoniella shivajii</name>
    <dbReference type="NCBI Taxonomy" id="564305"/>
    <lineage>
        <taxon>Eukaryota</taxon>
        <taxon>Fungi</taxon>
        <taxon>Dikarya</taxon>
        <taxon>Basidiomycota</taxon>
        <taxon>Agaricomycotina</taxon>
        <taxon>Tremellomycetes</taxon>
        <taxon>Tremellales</taxon>
        <taxon>Cryptococcaceae</taxon>
        <taxon>Kwoniella</taxon>
    </lineage>
</organism>
<dbReference type="CDD" id="cd00788">
    <property type="entry name" value="KU70"/>
    <property type="match status" value="1"/>
</dbReference>
<evidence type="ECO:0000256" key="2">
    <source>
        <dbReference type="ARBA" id="ARBA00004574"/>
    </source>
</evidence>
<evidence type="ECO:0000256" key="11">
    <source>
        <dbReference type="ARBA" id="ARBA00022840"/>
    </source>
</evidence>
<dbReference type="RefSeq" id="XP_062794981.1">
    <property type="nucleotide sequence ID" value="XM_062938930.1"/>
</dbReference>
<keyword evidence="7" id="KW-0547">Nucleotide-binding</keyword>
<evidence type="ECO:0000256" key="1">
    <source>
        <dbReference type="ARBA" id="ARBA00004123"/>
    </source>
</evidence>
<evidence type="ECO:0000256" key="10">
    <source>
        <dbReference type="ARBA" id="ARBA00022806"/>
    </source>
</evidence>
<evidence type="ECO:0000256" key="9">
    <source>
        <dbReference type="ARBA" id="ARBA00022801"/>
    </source>
</evidence>
<evidence type="ECO:0000313" key="21">
    <source>
        <dbReference type="Proteomes" id="UP001329825"/>
    </source>
</evidence>
<keyword evidence="11" id="KW-0067">ATP-binding</keyword>
<dbReference type="InterPro" id="IPR036361">
    <property type="entry name" value="SAP_dom_sf"/>
</dbReference>
<dbReference type="PANTHER" id="PTHR12604">
    <property type="entry name" value="KU AUTOANTIGEN DNA HELICASE"/>
    <property type="match status" value="1"/>
</dbReference>
<dbReference type="SUPFAM" id="SSF68906">
    <property type="entry name" value="SAP domain"/>
    <property type="match status" value="1"/>
</dbReference>
<keyword evidence="15" id="KW-0234">DNA repair</keyword>